<evidence type="ECO:0000256" key="1">
    <source>
        <dbReference type="ARBA" id="ARBA00004141"/>
    </source>
</evidence>
<feature type="transmembrane region" description="Helical" evidence="6">
    <location>
        <begin position="227"/>
        <end position="244"/>
    </location>
</feature>
<dbReference type="Pfam" id="PF07690">
    <property type="entry name" value="MFS_1"/>
    <property type="match status" value="2"/>
</dbReference>
<dbReference type="RefSeq" id="XP_021881266.1">
    <property type="nucleotide sequence ID" value="XM_022020213.1"/>
</dbReference>
<gene>
    <name evidence="8" type="ORF">BCR41DRAFT_279272</name>
</gene>
<accession>A0A1Y2GMC5</accession>
<dbReference type="PANTHER" id="PTHR23506:SF23">
    <property type="entry name" value="GH10249P"/>
    <property type="match status" value="1"/>
</dbReference>
<dbReference type="InterPro" id="IPR011701">
    <property type="entry name" value="MFS"/>
</dbReference>
<feature type="transmembrane region" description="Helical" evidence="6">
    <location>
        <begin position="53"/>
        <end position="69"/>
    </location>
</feature>
<organism evidence="8 9">
    <name type="scientific">Lobosporangium transversale</name>
    <dbReference type="NCBI Taxonomy" id="64571"/>
    <lineage>
        <taxon>Eukaryota</taxon>
        <taxon>Fungi</taxon>
        <taxon>Fungi incertae sedis</taxon>
        <taxon>Mucoromycota</taxon>
        <taxon>Mortierellomycotina</taxon>
        <taxon>Mortierellomycetes</taxon>
        <taxon>Mortierellales</taxon>
        <taxon>Mortierellaceae</taxon>
        <taxon>Lobosporangium</taxon>
    </lineage>
</organism>
<feature type="transmembrane region" description="Helical" evidence="6">
    <location>
        <begin position="75"/>
        <end position="101"/>
    </location>
</feature>
<name>A0A1Y2GMC5_9FUNG</name>
<dbReference type="PANTHER" id="PTHR23506">
    <property type="entry name" value="GH10249P"/>
    <property type="match status" value="1"/>
</dbReference>
<dbReference type="Gene3D" id="1.20.1250.20">
    <property type="entry name" value="MFS general substrate transporter like domains"/>
    <property type="match status" value="2"/>
</dbReference>
<feature type="domain" description="Major facilitator superfamily (MFS) profile" evidence="7">
    <location>
        <begin position="1"/>
        <end position="404"/>
    </location>
</feature>
<dbReference type="PROSITE" id="PS50850">
    <property type="entry name" value="MFS"/>
    <property type="match status" value="1"/>
</dbReference>
<evidence type="ECO:0000256" key="2">
    <source>
        <dbReference type="ARBA" id="ARBA00022448"/>
    </source>
</evidence>
<feature type="transmembrane region" description="Helical" evidence="6">
    <location>
        <begin position="383"/>
        <end position="403"/>
    </location>
</feature>
<dbReference type="GeneID" id="33562057"/>
<keyword evidence="5 6" id="KW-0472">Membrane</keyword>
<dbReference type="InterPro" id="IPR036259">
    <property type="entry name" value="MFS_trans_sf"/>
</dbReference>
<dbReference type="GO" id="GO:0022857">
    <property type="term" value="F:transmembrane transporter activity"/>
    <property type="evidence" value="ECO:0007669"/>
    <property type="project" value="InterPro"/>
</dbReference>
<keyword evidence="9" id="KW-1185">Reference proteome</keyword>
<dbReference type="AlphaFoldDB" id="A0A1Y2GMC5"/>
<evidence type="ECO:0000313" key="8">
    <source>
        <dbReference type="EMBL" id="ORZ15518.1"/>
    </source>
</evidence>
<evidence type="ECO:0000259" key="7">
    <source>
        <dbReference type="PROSITE" id="PS50850"/>
    </source>
</evidence>
<keyword evidence="2" id="KW-0813">Transport</keyword>
<feature type="transmembrane region" description="Helical" evidence="6">
    <location>
        <begin position="315"/>
        <end position="343"/>
    </location>
</feature>
<feature type="transmembrane region" description="Helical" evidence="6">
    <location>
        <begin position="355"/>
        <end position="377"/>
    </location>
</feature>
<evidence type="ECO:0000256" key="4">
    <source>
        <dbReference type="ARBA" id="ARBA00022989"/>
    </source>
</evidence>
<comment type="caution">
    <text evidence="8">The sequence shown here is derived from an EMBL/GenBank/DDBJ whole genome shotgun (WGS) entry which is preliminary data.</text>
</comment>
<sequence>YGVIMPITPFILEDLGYNSTANGGLVACYGFGHFIASPIAGIISDRLNNRRKLMIAGLISLLMSTFLFMESTESFSLLLLSRFCAGLAGGSTVTLGFALLSDTYPSNQLGVEMGKALVGQAVGLMAGPPLGGALLEHVGPRAPYIFCLVLIGLDLCVRLSFIEAQREKVKAIKDFLRNNYNQPLDRITVQSPSDDTLDYNSTLPSMTTTTCTSRFETIKGLLSSKRLITALSISFLDGFLFAVFEPVLPLYLSRQFNLSETLIGLSFLALNLPTFISPIAGWFSDKHGAKIMSAVAIGFCTIFVVLLGLPGNPLWAIVLLLTAIGSMFSIYLTPVLGEISAVVRTTGAGDGFARALACSNMCFSLGTALGSLLGTVVYEGASMIWTCVLIAIANMCVLPLVLLF</sequence>
<keyword evidence="3 6" id="KW-0812">Transmembrane</keyword>
<evidence type="ECO:0000256" key="6">
    <source>
        <dbReference type="SAM" id="Phobius"/>
    </source>
</evidence>
<feature type="transmembrane region" description="Helical" evidence="6">
    <location>
        <begin position="291"/>
        <end position="309"/>
    </location>
</feature>
<dbReference type="Proteomes" id="UP000193648">
    <property type="component" value="Unassembled WGS sequence"/>
</dbReference>
<feature type="transmembrane region" description="Helical" evidence="6">
    <location>
        <begin position="20"/>
        <end position="41"/>
    </location>
</feature>
<dbReference type="InParanoid" id="A0A1Y2GMC5"/>
<feature type="transmembrane region" description="Helical" evidence="6">
    <location>
        <begin position="141"/>
        <end position="161"/>
    </location>
</feature>
<evidence type="ECO:0000256" key="5">
    <source>
        <dbReference type="ARBA" id="ARBA00023136"/>
    </source>
</evidence>
<dbReference type="STRING" id="64571.A0A1Y2GMC5"/>
<dbReference type="OrthoDB" id="5086884at2759"/>
<proteinExistence type="predicted"/>
<dbReference type="SUPFAM" id="SSF103473">
    <property type="entry name" value="MFS general substrate transporter"/>
    <property type="match status" value="1"/>
</dbReference>
<dbReference type="CDD" id="cd17325">
    <property type="entry name" value="MFS_MdtG_SLC18_like"/>
    <property type="match status" value="1"/>
</dbReference>
<dbReference type="InterPro" id="IPR050930">
    <property type="entry name" value="MFS_Vesicular_Transporter"/>
</dbReference>
<evidence type="ECO:0000313" key="9">
    <source>
        <dbReference type="Proteomes" id="UP000193648"/>
    </source>
</evidence>
<dbReference type="FunCoup" id="A0A1Y2GMC5">
    <property type="interactions" value="1"/>
</dbReference>
<protein>
    <submittedName>
        <fullName evidence="8">Major facilitator superfamily domain-containing protein</fullName>
    </submittedName>
</protein>
<dbReference type="GO" id="GO:0016020">
    <property type="term" value="C:membrane"/>
    <property type="evidence" value="ECO:0007669"/>
    <property type="project" value="UniProtKB-SubCell"/>
</dbReference>
<evidence type="ECO:0000256" key="3">
    <source>
        <dbReference type="ARBA" id="ARBA00022692"/>
    </source>
</evidence>
<dbReference type="EMBL" id="MCFF01000019">
    <property type="protein sequence ID" value="ORZ15518.1"/>
    <property type="molecule type" value="Genomic_DNA"/>
</dbReference>
<feature type="non-terminal residue" evidence="8">
    <location>
        <position position="1"/>
    </location>
</feature>
<dbReference type="InterPro" id="IPR020846">
    <property type="entry name" value="MFS_dom"/>
</dbReference>
<feature type="non-terminal residue" evidence="8">
    <location>
        <position position="404"/>
    </location>
</feature>
<feature type="transmembrane region" description="Helical" evidence="6">
    <location>
        <begin position="264"/>
        <end position="284"/>
    </location>
</feature>
<keyword evidence="4 6" id="KW-1133">Transmembrane helix</keyword>
<reference evidence="8 9" key="1">
    <citation type="submission" date="2016-07" db="EMBL/GenBank/DDBJ databases">
        <title>Pervasive Adenine N6-methylation of Active Genes in Fungi.</title>
        <authorList>
            <consortium name="DOE Joint Genome Institute"/>
            <person name="Mondo S.J."/>
            <person name="Dannebaum R.O."/>
            <person name="Kuo R.C."/>
            <person name="Labutti K."/>
            <person name="Haridas S."/>
            <person name="Kuo A."/>
            <person name="Salamov A."/>
            <person name="Ahrendt S.R."/>
            <person name="Lipzen A."/>
            <person name="Sullivan W."/>
            <person name="Andreopoulos W.B."/>
            <person name="Clum A."/>
            <person name="Lindquist E."/>
            <person name="Daum C."/>
            <person name="Ramamoorthy G.K."/>
            <person name="Gryganskyi A."/>
            <person name="Culley D."/>
            <person name="Magnuson J.K."/>
            <person name="James T.Y."/>
            <person name="O'Malley M.A."/>
            <person name="Stajich J.E."/>
            <person name="Spatafora J.W."/>
            <person name="Visel A."/>
            <person name="Grigoriev I.V."/>
        </authorList>
    </citation>
    <scope>NUCLEOTIDE SEQUENCE [LARGE SCALE GENOMIC DNA]</scope>
    <source>
        <strain evidence="8 9">NRRL 3116</strain>
    </source>
</reference>
<comment type="subcellular location">
    <subcellularLocation>
        <location evidence="1">Membrane</location>
        <topology evidence="1">Multi-pass membrane protein</topology>
    </subcellularLocation>
</comment>